<dbReference type="InterPro" id="IPR001580">
    <property type="entry name" value="Calret/calnex"/>
</dbReference>
<accession>A0A7L2U5J4</accession>
<evidence type="ECO:0000256" key="17">
    <source>
        <dbReference type="ARBA" id="ARBA00023136"/>
    </source>
</evidence>
<evidence type="ECO:0000256" key="1">
    <source>
        <dbReference type="ARBA" id="ARBA00004115"/>
    </source>
</evidence>
<dbReference type="PRINTS" id="PR00626">
    <property type="entry name" value="CALRETICULIN"/>
</dbReference>
<evidence type="ECO:0000256" key="16">
    <source>
        <dbReference type="ARBA" id="ARBA00023128"/>
    </source>
</evidence>
<evidence type="ECO:0000256" key="4">
    <source>
        <dbReference type="ARBA" id="ARBA00010983"/>
    </source>
</evidence>
<dbReference type="SUPFAM" id="SSF49899">
    <property type="entry name" value="Concanavalin A-like lectins/glucanases"/>
    <property type="match status" value="1"/>
</dbReference>
<keyword evidence="12" id="KW-0106">Calcium</keyword>
<dbReference type="GO" id="GO:0006457">
    <property type="term" value="P:protein folding"/>
    <property type="evidence" value="ECO:0007669"/>
    <property type="project" value="InterPro"/>
</dbReference>
<keyword evidence="6 24" id="KW-0812">Transmembrane</keyword>
<gene>
    <name evidence="26" type="primary">Canx</name>
    <name evidence="26" type="ORF">BALREX_R12245</name>
</gene>
<comment type="similarity">
    <text evidence="4 24">Belongs to the calreticulin family.</text>
</comment>
<dbReference type="InterPro" id="IPR009033">
    <property type="entry name" value="Calreticulin/calnexin_P_dom_sf"/>
</dbReference>
<dbReference type="PROSITE" id="PS00805">
    <property type="entry name" value="CALRETICULIN_REPEAT"/>
    <property type="match status" value="1"/>
</dbReference>
<evidence type="ECO:0000256" key="15">
    <source>
        <dbReference type="ARBA" id="ARBA00022990"/>
    </source>
</evidence>
<keyword evidence="20 24" id="KW-0143">Chaperone</keyword>
<keyword evidence="21" id="KW-0449">Lipoprotein</keyword>
<evidence type="ECO:0000256" key="7">
    <source>
        <dbReference type="ARBA" id="ARBA00022723"/>
    </source>
</evidence>
<keyword evidence="16" id="KW-0496">Mitochondrion</keyword>
<evidence type="ECO:0000256" key="11">
    <source>
        <dbReference type="ARBA" id="ARBA00022824"/>
    </source>
</evidence>
<feature type="transmembrane region" description="Helical" evidence="24">
    <location>
        <begin position="195"/>
        <end position="216"/>
    </location>
</feature>
<evidence type="ECO:0000256" key="5">
    <source>
        <dbReference type="ARBA" id="ARBA00022553"/>
    </source>
</evidence>
<evidence type="ECO:0000256" key="2">
    <source>
        <dbReference type="ARBA" id="ARBA00004573"/>
    </source>
</evidence>
<name>A0A7L2U5J4_BALRX</name>
<evidence type="ECO:0000256" key="13">
    <source>
        <dbReference type="ARBA" id="ARBA00022843"/>
    </source>
</evidence>
<evidence type="ECO:0000256" key="14">
    <source>
        <dbReference type="ARBA" id="ARBA00022989"/>
    </source>
</evidence>
<evidence type="ECO:0000256" key="9">
    <source>
        <dbReference type="ARBA" id="ARBA00022734"/>
    </source>
</evidence>
<feature type="compositionally biased region" description="Basic and acidic residues" evidence="25">
    <location>
        <begin position="40"/>
        <end position="83"/>
    </location>
</feature>
<keyword evidence="5" id="KW-0597">Phosphoprotein</keyword>
<protein>
    <recommendedName>
        <fullName evidence="23">Calnexin</fullName>
    </recommendedName>
</protein>
<feature type="region of interest" description="Disordered" evidence="25">
    <location>
        <begin position="26"/>
        <end position="94"/>
    </location>
</feature>
<keyword evidence="18" id="KW-0564">Palmitate</keyword>
<dbReference type="InterPro" id="IPR018124">
    <property type="entry name" value="Calret/calnex_CS"/>
</dbReference>
<keyword evidence="14 24" id="KW-1133">Transmembrane helix</keyword>
<reference evidence="26 27" key="1">
    <citation type="submission" date="2019-09" db="EMBL/GenBank/DDBJ databases">
        <title>Bird 10,000 Genomes (B10K) Project - Family phase.</title>
        <authorList>
            <person name="Zhang G."/>
        </authorList>
    </citation>
    <scope>NUCLEOTIDE SEQUENCE [LARGE SCALE GENOMIC DNA]</scope>
    <source>
        <strain evidence="26">B10K-DU-012-56</strain>
    </source>
</reference>
<evidence type="ECO:0000256" key="12">
    <source>
        <dbReference type="ARBA" id="ARBA00022837"/>
    </source>
</evidence>
<evidence type="ECO:0000256" key="3">
    <source>
        <dbReference type="ARBA" id="ARBA00004583"/>
    </source>
</evidence>
<dbReference type="SUPFAM" id="SSF63887">
    <property type="entry name" value="P-domain of calnexin/calreticulin"/>
    <property type="match status" value="1"/>
</dbReference>
<keyword evidence="27" id="KW-1185">Reference proteome</keyword>
<keyword evidence="15" id="KW-0007">Acetylation</keyword>
<feature type="non-terminal residue" evidence="26">
    <location>
        <position position="1"/>
    </location>
</feature>
<evidence type="ECO:0000256" key="19">
    <source>
        <dbReference type="ARBA" id="ARBA00023157"/>
    </source>
</evidence>
<comment type="caution">
    <text evidence="26">The sequence shown here is derived from an EMBL/GenBank/DDBJ whole genome shotgun (WGS) entry which is preliminary data.</text>
</comment>
<feature type="compositionally biased region" description="Acidic residues" evidence="25">
    <location>
        <begin position="276"/>
        <end position="285"/>
    </location>
</feature>
<proteinExistence type="inferred from homology"/>
<evidence type="ECO:0000313" key="27">
    <source>
        <dbReference type="Proteomes" id="UP000528411"/>
    </source>
</evidence>
<keyword evidence="13" id="KW-0832">Ubl conjugation</keyword>
<keyword evidence="7" id="KW-0479">Metal-binding</keyword>
<dbReference type="GO" id="GO:0051082">
    <property type="term" value="F:unfolded protein binding"/>
    <property type="evidence" value="ECO:0007669"/>
    <property type="project" value="InterPro"/>
</dbReference>
<dbReference type="OrthoDB" id="1938156at2759"/>
<comment type="subcellular location">
    <subcellularLocation>
        <location evidence="1">Endoplasmic reticulum membrane</location>
        <topology evidence="1">Single-pass type I membrane protein</topology>
    </subcellularLocation>
    <subcellularLocation>
        <location evidence="2">Melanosome membrane</location>
        <topology evidence="2">Single-pass type I membrane protein</topology>
    </subcellularLocation>
    <subcellularLocation>
        <location evidence="3">Mitochondrion membrane</location>
        <topology evidence="3">Single-pass type I membrane protein</topology>
    </subcellularLocation>
</comment>
<keyword evidence="10" id="KW-0677">Repeat</keyword>
<evidence type="ECO:0000256" key="25">
    <source>
        <dbReference type="SAM" id="MobiDB-lite"/>
    </source>
</evidence>
<evidence type="ECO:0000256" key="10">
    <source>
        <dbReference type="ARBA" id="ARBA00022737"/>
    </source>
</evidence>
<dbReference type="EMBL" id="VYZW01010982">
    <property type="protein sequence ID" value="NXS40845.1"/>
    <property type="molecule type" value="Genomic_DNA"/>
</dbReference>
<evidence type="ECO:0000256" key="23">
    <source>
        <dbReference type="ARBA" id="ARBA00040224"/>
    </source>
</evidence>
<evidence type="ECO:0000256" key="21">
    <source>
        <dbReference type="ARBA" id="ARBA00023288"/>
    </source>
</evidence>
<feature type="non-terminal residue" evidence="26">
    <location>
        <position position="309"/>
    </location>
</feature>
<dbReference type="Gene3D" id="2.10.250.10">
    <property type="entry name" value="Calreticulin/calnexin, P domain"/>
    <property type="match status" value="2"/>
</dbReference>
<dbReference type="InterPro" id="IPR013320">
    <property type="entry name" value="ConA-like_dom_sf"/>
</dbReference>
<keyword evidence="19" id="KW-1015">Disulfide bond</keyword>
<dbReference type="Proteomes" id="UP000528411">
    <property type="component" value="Unassembled WGS sequence"/>
</dbReference>
<sequence length="309" mass="35038">TSFFLTVLNPDNSFEILVDQTVVNSGNLLNDMSPPVNPPREIEDPNDQKPEDWDERPKIPDPDAVKPDDWDEDAPAKIADENARPMIDNPNYKGKWKPPMIDNVNYQGIWKPRKIPNPDFFEDLEPFKMTPFSAVGLELWSMTSDIFFDNFIICTERAVADDWASDGWGLKKAADGAAEPGVVGQMMAAAEERPWLWVVYILTVALPVFLVVLFCCSGKKQPSAAEYKKTDAPQPDVMDEEKEEEKDKGAKEEEEEEEEANEEKLGSDADLGSASQEEEEEEEEEDRKPASEEEETVNRSPRNRKPRKD</sequence>
<dbReference type="Pfam" id="PF00262">
    <property type="entry name" value="Calreticulin"/>
    <property type="match status" value="2"/>
</dbReference>
<dbReference type="Gene3D" id="2.60.120.200">
    <property type="match status" value="1"/>
</dbReference>
<dbReference type="GO" id="GO:0036503">
    <property type="term" value="P:ERAD pathway"/>
    <property type="evidence" value="ECO:0007669"/>
    <property type="project" value="TreeGrafter"/>
</dbReference>
<dbReference type="AlphaFoldDB" id="A0A7L2U5J4"/>
<dbReference type="GO" id="GO:0005789">
    <property type="term" value="C:endoplasmic reticulum membrane"/>
    <property type="evidence" value="ECO:0007669"/>
    <property type="project" value="UniProtKB-SubCell"/>
</dbReference>
<dbReference type="GO" id="GO:0031966">
    <property type="term" value="C:mitochondrial membrane"/>
    <property type="evidence" value="ECO:0007669"/>
    <property type="project" value="UniProtKB-SubCell"/>
</dbReference>
<dbReference type="GO" id="GO:0030246">
    <property type="term" value="F:carbohydrate binding"/>
    <property type="evidence" value="ECO:0007669"/>
    <property type="project" value="UniProtKB-KW"/>
</dbReference>
<evidence type="ECO:0000313" key="26">
    <source>
        <dbReference type="EMBL" id="NXS40845.1"/>
    </source>
</evidence>
<keyword evidence="11 24" id="KW-0256">Endoplasmic reticulum</keyword>
<keyword evidence="9" id="KW-0430">Lectin</keyword>
<evidence type="ECO:0000256" key="20">
    <source>
        <dbReference type="ARBA" id="ARBA00023186"/>
    </source>
</evidence>
<organism evidence="26 27">
    <name type="scientific">Balaeniceps rex</name>
    <name type="common">Shoebill</name>
    <dbReference type="NCBI Taxonomy" id="33584"/>
    <lineage>
        <taxon>Eukaryota</taxon>
        <taxon>Metazoa</taxon>
        <taxon>Chordata</taxon>
        <taxon>Craniata</taxon>
        <taxon>Vertebrata</taxon>
        <taxon>Euteleostomi</taxon>
        <taxon>Archelosauria</taxon>
        <taxon>Archosauria</taxon>
        <taxon>Dinosauria</taxon>
        <taxon>Saurischia</taxon>
        <taxon>Theropoda</taxon>
        <taxon>Coelurosauria</taxon>
        <taxon>Aves</taxon>
        <taxon>Neognathae</taxon>
        <taxon>Neoaves</taxon>
        <taxon>Aequornithes</taxon>
        <taxon>Pelecaniformes</taxon>
        <taxon>Balaenicipitidae</taxon>
        <taxon>Balaeniceps</taxon>
    </lineage>
</organism>
<evidence type="ECO:0000256" key="6">
    <source>
        <dbReference type="ARBA" id="ARBA00022692"/>
    </source>
</evidence>
<comment type="function">
    <text evidence="22">Calcium-binding protein that interacts with newly synthesized monoglucosylated glycoproteins in the endoplasmic reticulum. It may act in assisting protein assembly and/or in the retention within the ER of unassembled protein subunits. It seems to play a major role in the quality control apparatus of the ER by the retention of incorrectly folded proteins. Associated with partial T-cell antigen receptor complexes that escape the ER of immature thymocytes, it may function as a signaling complex regulating thymocyte maturation. Additionally it may play a role in receptor-mediated endocytosis at the synapse.</text>
</comment>
<feature type="compositionally biased region" description="Acidic residues" evidence="25">
    <location>
        <begin position="252"/>
        <end position="261"/>
    </location>
</feature>
<evidence type="ECO:0000256" key="8">
    <source>
        <dbReference type="ARBA" id="ARBA00022729"/>
    </source>
</evidence>
<evidence type="ECO:0000256" key="24">
    <source>
        <dbReference type="RuleBase" id="RU362126"/>
    </source>
</evidence>
<keyword evidence="8" id="KW-0732">Signal</keyword>
<evidence type="ECO:0000256" key="22">
    <source>
        <dbReference type="ARBA" id="ARBA00037453"/>
    </source>
</evidence>
<dbReference type="PANTHER" id="PTHR11073">
    <property type="entry name" value="CALRETICULIN AND CALNEXIN"/>
    <property type="match status" value="1"/>
</dbReference>
<keyword evidence="17 24" id="KW-0472">Membrane</keyword>
<dbReference type="GO" id="GO:0033162">
    <property type="term" value="C:melanosome membrane"/>
    <property type="evidence" value="ECO:0007669"/>
    <property type="project" value="UniProtKB-SubCell"/>
</dbReference>
<feature type="region of interest" description="Disordered" evidence="25">
    <location>
        <begin position="224"/>
        <end position="309"/>
    </location>
</feature>
<evidence type="ECO:0000256" key="18">
    <source>
        <dbReference type="ARBA" id="ARBA00023139"/>
    </source>
</evidence>
<dbReference type="PANTHER" id="PTHR11073:SF11">
    <property type="entry name" value="CALNEXIN"/>
    <property type="match status" value="1"/>
</dbReference>
<dbReference type="GO" id="GO:0005509">
    <property type="term" value="F:calcium ion binding"/>
    <property type="evidence" value="ECO:0007669"/>
    <property type="project" value="InterPro"/>
</dbReference>